<reference evidence="1" key="1">
    <citation type="submission" date="2021-02" db="EMBL/GenBank/DDBJ databases">
        <title>Psilocybe cubensis genome.</title>
        <authorList>
            <person name="Mckernan K.J."/>
            <person name="Crawford S."/>
            <person name="Trippe A."/>
            <person name="Kane L.T."/>
            <person name="Mclaughlin S."/>
        </authorList>
    </citation>
    <scope>NUCLEOTIDE SEQUENCE [LARGE SCALE GENOMIC DNA]</scope>
    <source>
        <strain evidence="1">MGC-MH-2018</strain>
    </source>
</reference>
<sequence length="124" mass="13930">MDFTELYRQTTSLVAFSPGAHFILTAVQDRIIVRRTDTFQITRTWLVDSSPSPTQSALISLNSKQKFHTSNSSNINPDSWITHVGWSCDSEYILAGCAKRGVVHLLKLRDEEWSGRIDSGTEGK</sequence>
<dbReference type="OrthoDB" id="308690at2759"/>
<dbReference type="GO" id="GO:1990810">
    <property type="term" value="P:microtubule anchoring at mitotic spindle pole body"/>
    <property type="evidence" value="ECO:0007669"/>
    <property type="project" value="TreeGrafter"/>
</dbReference>
<dbReference type="EMBL" id="JAFIQS010000001">
    <property type="protein sequence ID" value="KAG5174049.1"/>
    <property type="molecule type" value="Genomic_DNA"/>
</dbReference>
<name>A0A8H8CRE0_PSICU</name>
<organism evidence="1">
    <name type="scientific">Psilocybe cubensis</name>
    <name type="common">Psychedelic mushroom</name>
    <name type="synonym">Stropharia cubensis</name>
    <dbReference type="NCBI Taxonomy" id="181762"/>
    <lineage>
        <taxon>Eukaryota</taxon>
        <taxon>Fungi</taxon>
        <taxon>Dikarya</taxon>
        <taxon>Basidiomycota</taxon>
        <taxon>Agaricomycotina</taxon>
        <taxon>Agaricomycetes</taxon>
        <taxon>Agaricomycetidae</taxon>
        <taxon>Agaricales</taxon>
        <taxon>Agaricineae</taxon>
        <taxon>Strophariaceae</taxon>
        <taxon>Psilocybe</taxon>
    </lineage>
</organism>
<dbReference type="SUPFAM" id="SSF82171">
    <property type="entry name" value="DPP6 N-terminal domain-like"/>
    <property type="match status" value="1"/>
</dbReference>
<gene>
    <name evidence="1" type="ORF">JR316_000707</name>
</gene>
<dbReference type="PANTHER" id="PTHR16220:SF0">
    <property type="entry name" value="WD REPEAT-CONTAINING PROTEIN WRAP73"/>
    <property type="match status" value="1"/>
</dbReference>
<dbReference type="GO" id="GO:1990811">
    <property type="term" value="C:MWP complex"/>
    <property type="evidence" value="ECO:0007669"/>
    <property type="project" value="TreeGrafter"/>
</dbReference>
<protein>
    <submittedName>
        <fullName evidence="1">Uncharacterized protein</fullName>
    </submittedName>
</protein>
<dbReference type="GO" id="GO:0005815">
    <property type="term" value="C:microtubule organizing center"/>
    <property type="evidence" value="ECO:0007669"/>
    <property type="project" value="TreeGrafter"/>
</dbReference>
<dbReference type="PANTHER" id="PTHR16220">
    <property type="entry name" value="WD REPEAT PROTEIN 8-RELATED"/>
    <property type="match status" value="1"/>
</dbReference>
<accession>A0A8H8CRE0</accession>
<proteinExistence type="predicted"/>
<comment type="caution">
    <text evidence="1">The sequence shown here is derived from an EMBL/GenBank/DDBJ whole genome shotgun (WGS) entry which is preliminary data.</text>
</comment>
<dbReference type="InterPro" id="IPR052778">
    <property type="entry name" value="Centrosome-WD_assoc"/>
</dbReference>
<dbReference type="AlphaFoldDB" id="A0A8H8CRE0"/>
<evidence type="ECO:0000313" key="1">
    <source>
        <dbReference type="EMBL" id="KAG5174049.1"/>
    </source>
</evidence>